<dbReference type="EMBL" id="GGEC01014999">
    <property type="protein sequence ID" value="MBW95482.1"/>
    <property type="molecule type" value="Transcribed_RNA"/>
</dbReference>
<evidence type="ECO:0000313" key="1">
    <source>
        <dbReference type="EMBL" id="MBW95482.1"/>
    </source>
</evidence>
<proteinExistence type="predicted"/>
<dbReference type="EMBL" id="GGEC01014998">
    <property type="protein sequence ID" value="MBW95481.1"/>
    <property type="molecule type" value="Transcribed_RNA"/>
</dbReference>
<dbReference type="AlphaFoldDB" id="A0A2P2JPT0"/>
<reference evidence="1" key="1">
    <citation type="submission" date="2018-02" db="EMBL/GenBank/DDBJ databases">
        <title>Rhizophora mucronata_Transcriptome.</title>
        <authorList>
            <person name="Meera S.P."/>
            <person name="Sreeshan A."/>
            <person name="Augustine A."/>
        </authorList>
    </citation>
    <scope>NUCLEOTIDE SEQUENCE</scope>
    <source>
        <tissue evidence="1">Leaf</tissue>
    </source>
</reference>
<protein>
    <submittedName>
        <fullName evidence="1">Uncharacterized protein MANES_16G028200</fullName>
    </submittedName>
</protein>
<accession>A0A2P2JPT0</accession>
<name>A0A2P2JPT0_RHIMU</name>
<sequence length="35" mass="4151">MKNRATSGKGDWKLIALGEFTQETEYWWRVSFKGE</sequence>
<organism evidence="1">
    <name type="scientific">Rhizophora mucronata</name>
    <name type="common">Asiatic mangrove</name>
    <dbReference type="NCBI Taxonomy" id="61149"/>
    <lineage>
        <taxon>Eukaryota</taxon>
        <taxon>Viridiplantae</taxon>
        <taxon>Streptophyta</taxon>
        <taxon>Embryophyta</taxon>
        <taxon>Tracheophyta</taxon>
        <taxon>Spermatophyta</taxon>
        <taxon>Magnoliopsida</taxon>
        <taxon>eudicotyledons</taxon>
        <taxon>Gunneridae</taxon>
        <taxon>Pentapetalae</taxon>
        <taxon>rosids</taxon>
        <taxon>fabids</taxon>
        <taxon>Malpighiales</taxon>
        <taxon>Rhizophoraceae</taxon>
        <taxon>Rhizophora</taxon>
    </lineage>
</organism>